<evidence type="ECO:0000313" key="1">
    <source>
        <dbReference type="EMBL" id="KAF9652989.1"/>
    </source>
</evidence>
<reference evidence="1" key="2">
    <citation type="journal article" date="2020" name="Nat. Commun.">
        <title>Large-scale genome sequencing of mycorrhizal fungi provides insights into the early evolution of symbiotic traits.</title>
        <authorList>
            <person name="Miyauchi S."/>
            <person name="Kiss E."/>
            <person name="Kuo A."/>
            <person name="Drula E."/>
            <person name="Kohler A."/>
            <person name="Sanchez-Garcia M."/>
            <person name="Morin E."/>
            <person name="Andreopoulos B."/>
            <person name="Barry K.W."/>
            <person name="Bonito G."/>
            <person name="Buee M."/>
            <person name="Carver A."/>
            <person name="Chen C."/>
            <person name="Cichocki N."/>
            <person name="Clum A."/>
            <person name="Culley D."/>
            <person name="Crous P.W."/>
            <person name="Fauchery L."/>
            <person name="Girlanda M."/>
            <person name="Hayes R.D."/>
            <person name="Keri Z."/>
            <person name="LaButti K."/>
            <person name="Lipzen A."/>
            <person name="Lombard V."/>
            <person name="Magnuson J."/>
            <person name="Maillard F."/>
            <person name="Murat C."/>
            <person name="Nolan M."/>
            <person name="Ohm R.A."/>
            <person name="Pangilinan J."/>
            <person name="Pereira M.F."/>
            <person name="Perotto S."/>
            <person name="Peter M."/>
            <person name="Pfister S."/>
            <person name="Riley R."/>
            <person name="Sitrit Y."/>
            <person name="Stielow J.B."/>
            <person name="Szollosi G."/>
            <person name="Zifcakova L."/>
            <person name="Stursova M."/>
            <person name="Spatafora J.W."/>
            <person name="Tedersoo L."/>
            <person name="Vaario L.M."/>
            <person name="Yamada A."/>
            <person name="Yan M."/>
            <person name="Wang P."/>
            <person name="Xu J."/>
            <person name="Bruns T."/>
            <person name="Baldrian P."/>
            <person name="Vilgalys R."/>
            <person name="Dunand C."/>
            <person name="Henrissat B."/>
            <person name="Grigoriev I.V."/>
            <person name="Hibbett D."/>
            <person name="Nagy L.G."/>
            <person name="Martin F.M."/>
        </authorList>
    </citation>
    <scope>NUCLEOTIDE SEQUENCE</scope>
    <source>
        <strain evidence="1">P2</strain>
    </source>
</reference>
<organism evidence="1 2">
    <name type="scientific">Thelephora ganbajun</name>
    <name type="common">Ganba fungus</name>
    <dbReference type="NCBI Taxonomy" id="370292"/>
    <lineage>
        <taxon>Eukaryota</taxon>
        <taxon>Fungi</taxon>
        <taxon>Dikarya</taxon>
        <taxon>Basidiomycota</taxon>
        <taxon>Agaricomycotina</taxon>
        <taxon>Agaricomycetes</taxon>
        <taxon>Thelephorales</taxon>
        <taxon>Thelephoraceae</taxon>
        <taxon>Thelephora</taxon>
    </lineage>
</organism>
<sequence length="280" mass="33064">MAPVPKTMRSPDSRSHTPGEAERSYSFYYLYDPTASSHKHRPTPKAPNDHYVDYVDRWQDVAYDLSWVQEHQIEEMVRQNLETVEWVLRQQQRFVADQVSHALDDMYRGFEADMDTESWLAQARETSARRARRKAQREAETTQLLQREAEKRRKEQEEKHRKVKAVVKAWKEYEERWARISGNTEEQLSFAMIPWPAITRPTDITGITKDNVRGFLLSHYHSKGVSNRDRIRAALKLWHPDKFRRTLDRVEEKDKARVEEAAGVVARYLNGLMEEIQASH</sequence>
<proteinExistence type="predicted"/>
<dbReference type="EMBL" id="MU117966">
    <property type="protein sequence ID" value="KAF9652989.1"/>
    <property type="molecule type" value="Genomic_DNA"/>
</dbReference>
<gene>
    <name evidence="1" type="ORF">BDM02DRAFT_2412538</name>
</gene>
<reference evidence="1" key="1">
    <citation type="submission" date="2019-10" db="EMBL/GenBank/DDBJ databases">
        <authorList>
            <consortium name="DOE Joint Genome Institute"/>
            <person name="Kuo A."/>
            <person name="Miyauchi S."/>
            <person name="Kiss E."/>
            <person name="Drula E."/>
            <person name="Kohler A."/>
            <person name="Sanchez-Garcia M."/>
            <person name="Andreopoulos B."/>
            <person name="Barry K.W."/>
            <person name="Bonito G."/>
            <person name="Buee M."/>
            <person name="Carver A."/>
            <person name="Chen C."/>
            <person name="Cichocki N."/>
            <person name="Clum A."/>
            <person name="Culley D."/>
            <person name="Crous P.W."/>
            <person name="Fauchery L."/>
            <person name="Girlanda M."/>
            <person name="Hayes R."/>
            <person name="Keri Z."/>
            <person name="Labutti K."/>
            <person name="Lipzen A."/>
            <person name="Lombard V."/>
            <person name="Magnuson J."/>
            <person name="Maillard F."/>
            <person name="Morin E."/>
            <person name="Murat C."/>
            <person name="Nolan M."/>
            <person name="Ohm R."/>
            <person name="Pangilinan J."/>
            <person name="Pereira M."/>
            <person name="Perotto S."/>
            <person name="Peter M."/>
            <person name="Riley R."/>
            <person name="Sitrit Y."/>
            <person name="Stielow B."/>
            <person name="Szollosi G."/>
            <person name="Zifcakova L."/>
            <person name="Stursova M."/>
            <person name="Spatafora J.W."/>
            <person name="Tedersoo L."/>
            <person name="Vaario L.-M."/>
            <person name="Yamada A."/>
            <person name="Yan M."/>
            <person name="Wang P."/>
            <person name="Xu J."/>
            <person name="Bruns T."/>
            <person name="Baldrian P."/>
            <person name="Vilgalys R."/>
            <person name="Henrissat B."/>
            <person name="Grigoriev I.V."/>
            <person name="Hibbett D."/>
            <person name="Nagy L.G."/>
            <person name="Martin F.M."/>
        </authorList>
    </citation>
    <scope>NUCLEOTIDE SEQUENCE</scope>
    <source>
        <strain evidence="1">P2</strain>
    </source>
</reference>
<comment type="caution">
    <text evidence="1">The sequence shown here is derived from an EMBL/GenBank/DDBJ whole genome shotgun (WGS) entry which is preliminary data.</text>
</comment>
<keyword evidence="2" id="KW-1185">Reference proteome</keyword>
<accession>A0ACB6ZU58</accession>
<name>A0ACB6ZU58_THEGA</name>
<evidence type="ECO:0000313" key="2">
    <source>
        <dbReference type="Proteomes" id="UP000886501"/>
    </source>
</evidence>
<dbReference type="Proteomes" id="UP000886501">
    <property type="component" value="Unassembled WGS sequence"/>
</dbReference>
<protein>
    <submittedName>
        <fullName evidence="1">Uncharacterized protein</fullName>
    </submittedName>
</protein>